<feature type="domain" description="Acylphosphatase-like" evidence="6">
    <location>
        <begin position="3"/>
        <end position="89"/>
    </location>
</feature>
<dbReference type="InterPro" id="IPR017968">
    <property type="entry name" value="Acylphosphatase_CS"/>
</dbReference>
<dbReference type="PROSITE" id="PS51160">
    <property type="entry name" value="ACYLPHOSPHATASE_3"/>
    <property type="match status" value="1"/>
</dbReference>
<evidence type="ECO:0000256" key="2">
    <source>
        <dbReference type="ARBA" id="ARBA00012150"/>
    </source>
</evidence>
<feature type="active site" evidence="4">
    <location>
        <position position="18"/>
    </location>
</feature>
<sequence>METMHLLISGKVQGVFFRETSRRLAEKLHINGWIKNCADGKVEAVVTGDKSEVEQFIEFCKTGPERAFVEKVEVSKREKTDFKKFEVIRNH</sequence>
<name>A0A3M9NFX0_9BACT</name>
<dbReference type="InterPro" id="IPR001792">
    <property type="entry name" value="Acylphosphatase-like_dom"/>
</dbReference>
<comment type="catalytic activity">
    <reaction evidence="3 4">
        <text>an acyl phosphate + H2O = a carboxylate + phosphate + H(+)</text>
        <dbReference type="Rhea" id="RHEA:14965"/>
        <dbReference type="ChEBI" id="CHEBI:15377"/>
        <dbReference type="ChEBI" id="CHEBI:15378"/>
        <dbReference type="ChEBI" id="CHEBI:29067"/>
        <dbReference type="ChEBI" id="CHEBI:43474"/>
        <dbReference type="ChEBI" id="CHEBI:59918"/>
        <dbReference type="EC" id="3.6.1.7"/>
    </reaction>
</comment>
<dbReference type="EMBL" id="RJJR01000008">
    <property type="protein sequence ID" value="RNI36113.1"/>
    <property type="molecule type" value="Genomic_DNA"/>
</dbReference>
<protein>
    <recommendedName>
        <fullName evidence="2 4">acylphosphatase</fullName>
        <ecNumber evidence="2 4">3.6.1.7</ecNumber>
    </recommendedName>
</protein>
<dbReference type="Gene3D" id="3.30.70.100">
    <property type="match status" value="1"/>
</dbReference>
<comment type="similarity">
    <text evidence="1 5">Belongs to the acylphosphatase family.</text>
</comment>
<evidence type="ECO:0000259" key="6">
    <source>
        <dbReference type="PROSITE" id="PS51160"/>
    </source>
</evidence>
<dbReference type="GO" id="GO:0003998">
    <property type="term" value="F:acylphosphatase activity"/>
    <property type="evidence" value="ECO:0007669"/>
    <property type="project" value="UniProtKB-EC"/>
</dbReference>
<dbReference type="Proteomes" id="UP000267223">
    <property type="component" value="Unassembled WGS sequence"/>
</dbReference>
<evidence type="ECO:0000256" key="1">
    <source>
        <dbReference type="ARBA" id="ARBA00005614"/>
    </source>
</evidence>
<dbReference type="PROSITE" id="PS00150">
    <property type="entry name" value="ACYLPHOSPHATASE_1"/>
    <property type="match status" value="1"/>
</dbReference>
<evidence type="ECO:0000256" key="5">
    <source>
        <dbReference type="RuleBase" id="RU004168"/>
    </source>
</evidence>
<gene>
    <name evidence="7" type="ORF">EFY79_10490</name>
</gene>
<keyword evidence="4" id="KW-0378">Hydrolase</keyword>
<dbReference type="InterPro" id="IPR020456">
    <property type="entry name" value="Acylphosphatase"/>
</dbReference>
<reference evidence="7 8" key="1">
    <citation type="submission" date="2018-11" db="EMBL/GenBank/DDBJ databases">
        <title>Draft genome sequence of Ferruginibacter sp. BO-59.</title>
        <authorList>
            <person name="Im W.T."/>
        </authorList>
    </citation>
    <scope>NUCLEOTIDE SEQUENCE [LARGE SCALE GENOMIC DNA]</scope>
    <source>
        <strain evidence="7 8">BO-59</strain>
    </source>
</reference>
<dbReference type="InterPro" id="IPR036046">
    <property type="entry name" value="Acylphosphatase-like_dom_sf"/>
</dbReference>
<dbReference type="PANTHER" id="PTHR47268:SF4">
    <property type="entry name" value="ACYLPHOSPHATASE"/>
    <property type="match status" value="1"/>
</dbReference>
<dbReference type="AlphaFoldDB" id="A0A3M9NFX0"/>
<dbReference type="SUPFAM" id="SSF54975">
    <property type="entry name" value="Acylphosphatase/BLUF domain-like"/>
    <property type="match status" value="1"/>
</dbReference>
<evidence type="ECO:0000256" key="3">
    <source>
        <dbReference type="ARBA" id="ARBA00047645"/>
    </source>
</evidence>
<dbReference type="RefSeq" id="WP_123120666.1">
    <property type="nucleotide sequence ID" value="NZ_RJJR01000008.1"/>
</dbReference>
<feature type="active site" evidence="4">
    <location>
        <position position="36"/>
    </location>
</feature>
<keyword evidence="8" id="KW-1185">Reference proteome</keyword>
<organism evidence="7 8">
    <name type="scientific">Hanamia caeni</name>
    <dbReference type="NCBI Taxonomy" id="2294116"/>
    <lineage>
        <taxon>Bacteria</taxon>
        <taxon>Pseudomonadati</taxon>
        <taxon>Bacteroidota</taxon>
        <taxon>Chitinophagia</taxon>
        <taxon>Chitinophagales</taxon>
        <taxon>Chitinophagaceae</taxon>
        <taxon>Hanamia</taxon>
    </lineage>
</organism>
<evidence type="ECO:0000256" key="4">
    <source>
        <dbReference type="PROSITE-ProRule" id="PRU00520"/>
    </source>
</evidence>
<comment type="caution">
    <text evidence="7">The sequence shown here is derived from an EMBL/GenBank/DDBJ whole genome shotgun (WGS) entry which is preliminary data.</text>
</comment>
<dbReference type="OrthoDB" id="9808093at2"/>
<dbReference type="PRINTS" id="PR00112">
    <property type="entry name" value="ACYLPHPHTASE"/>
</dbReference>
<dbReference type="PANTHER" id="PTHR47268">
    <property type="entry name" value="ACYLPHOSPHATASE"/>
    <property type="match status" value="1"/>
</dbReference>
<proteinExistence type="inferred from homology"/>
<accession>A0A3M9NFX0</accession>
<dbReference type="EC" id="3.6.1.7" evidence="2 4"/>
<evidence type="ECO:0000313" key="8">
    <source>
        <dbReference type="Proteomes" id="UP000267223"/>
    </source>
</evidence>
<evidence type="ECO:0000313" key="7">
    <source>
        <dbReference type="EMBL" id="RNI36113.1"/>
    </source>
</evidence>
<dbReference type="Pfam" id="PF00708">
    <property type="entry name" value="Acylphosphatase"/>
    <property type="match status" value="1"/>
</dbReference>